<organism evidence="2 3">
    <name type="scientific">Brettanomyces naardenensis</name>
    <name type="common">Yeast</name>
    <dbReference type="NCBI Taxonomy" id="13370"/>
    <lineage>
        <taxon>Eukaryota</taxon>
        <taxon>Fungi</taxon>
        <taxon>Dikarya</taxon>
        <taxon>Ascomycota</taxon>
        <taxon>Saccharomycotina</taxon>
        <taxon>Pichiomycetes</taxon>
        <taxon>Pichiales</taxon>
        <taxon>Pichiaceae</taxon>
        <taxon>Brettanomyces</taxon>
    </lineage>
</organism>
<reference evidence="2 3" key="1">
    <citation type="submission" date="2018-12" db="EMBL/GenBank/DDBJ databases">
        <authorList>
            <person name="Tiukova I."/>
            <person name="Dainat J."/>
        </authorList>
    </citation>
    <scope>NUCLEOTIDE SEQUENCE [LARGE SCALE GENOMIC DNA]</scope>
</reference>
<dbReference type="Pfam" id="PF08728">
    <property type="entry name" value="CRT10"/>
    <property type="match status" value="3"/>
</dbReference>
<dbReference type="STRING" id="13370.A0A448YKU9"/>
<accession>A0A448YKU9</accession>
<keyword evidence="3" id="KW-1185">Reference proteome</keyword>
<protein>
    <submittedName>
        <fullName evidence="2">DEKNAAC102718</fullName>
    </submittedName>
</protein>
<dbReference type="Proteomes" id="UP000290900">
    <property type="component" value="Unassembled WGS sequence"/>
</dbReference>
<gene>
    <name evidence="2" type="ORF">BRENAR_LOCUS2239</name>
</gene>
<dbReference type="AlphaFoldDB" id="A0A448YKU9"/>
<dbReference type="InterPro" id="IPR014839">
    <property type="entry name" value="Crt10"/>
</dbReference>
<dbReference type="InParanoid" id="A0A448YKU9"/>
<proteinExistence type="predicted"/>
<name>A0A448YKU9_BRENA</name>
<dbReference type="OrthoDB" id="4068815at2759"/>
<dbReference type="EMBL" id="CAACVR010000012">
    <property type="protein sequence ID" value="VEU21506.1"/>
    <property type="molecule type" value="Genomic_DNA"/>
</dbReference>
<sequence length="803" mass="90868">MSDPTDIILQERGRDAKSRDDLLLTPNQIPASPFITPYQSGESSVNLTPSATDTVMKIKAQDADHQRRFERFLNFCGIEKKLIRRTHSTPPPNRGADEVSEVSDTGLEGDASVHVISVDSTDSVEYHSTYDDGLPDIASRDINPFVQCDEDQFYSTYHHVFCRETGGEYGEDPSNGDSDDSLNGQKIQPFTRDDYGSSLYILGGGYSEISTIGKKFPETLGRNLTESGVPTNSNDTFANYESHSSKLNVNLVPTTRVSEDLDSAVKIQPAAKFPDPLEIKFHPLHRMSFGSGRKFKNNIVACSQEHDLIFVAANSAVEVFDPIHLSEGKTWDPVLEFETRPSVTTDEQRANSTWPYYPHTINYVMVSQFCGQEVLAVASDDGRVLMYYTKSLVEEIIRSVSRTKSLRQVYTIDPDFELGVKSSAWGVDIDDNKVVVSDNSQRITLFYYDEQSGRFFSVLTHQLMHNIPSVSFIRDEPDVYVSASCISGELLVFKFPFTMSLDSAGSKTVRFLKPKVISRAILNEGVWSTCYVDGKYFKKVSSLQLMTGDPWVDHDNVVINRILNESFILDAESDECRSSHLGFAAELQNFFIPTLSFNHPYYSRSYRALTTDTDRFRRMSKIFDDYYVDKQRARTKSYGARNMKEYWEPVASSERFKDKFLVVSAKLQVGLFRVNRLLYNASISNLFEYKAPNEDSSYSNRLSLSLVIPELSCYVVASQVGLVSIFRLTECRGVHGMRQEYVIPNYRRLSRSGTFGIRTLIGITCRCVDCNRYILYLVYIDGLIMAYSLTSRRPISSDTLGYL</sequence>
<dbReference type="InterPro" id="IPR036322">
    <property type="entry name" value="WD40_repeat_dom_sf"/>
</dbReference>
<dbReference type="SUPFAM" id="SSF50978">
    <property type="entry name" value="WD40 repeat-like"/>
    <property type="match status" value="1"/>
</dbReference>
<evidence type="ECO:0000313" key="2">
    <source>
        <dbReference type="EMBL" id="VEU21506.1"/>
    </source>
</evidence>
<evidence type="ECO:0000256" key="1">
    <source>
        <dbReference type="SAM" id="MobiDB-lite"/>
    </source>
</evidence>
<evidence type="ECO:0000313" key="3">
    <source>
        <dbReference type="Proteomes" id="UP000290900"/>
    </source>
</evidence>
<feature type="region of interest" description="Disordered" evidence="1">
    <location>
        <begin position="168"/>
        <end position="190"/>
    </location>
</feature>